<proteinExistence type="predicted"/>
<dbReference type="SMART" id="SM00421">
    <property type="entry name" value="HTH_LUXR"/>
    <property type="match status" value="1"/>
</dbReference>
<reference evidence="3" key="1">
    <citation type="submission" date="2020-05" db="EMBL/GenBank/DDBJ databases">
        <authorList>
            <person name="Chiriac C."/>
            <person name="Salcher M."/>
            <person name="Ghai R."/>
            <person name="Kavagutti S V."/>
        </authorList>
    </citation>
    <scope>NUCLEOTIDE SEQUENCE</scope>
</reference>
<evidence type="ECO:0000313" key="3">
    <source>
        <dbReference type="EMBL" id="CAB4192688.1"/>
    </source>
</evidence>
<dbReference type="Gene3D" id="1.10.10.10">
    <property type="entry name" value="Winged helix-like DNA-binding domain superfamily/Winged helix DNA-binding domain"/>
    <property type="match status" value="1"/>
</dbReference>
<dbReference type="GO" id="GO:0003677">
    <property type="term" value="F:DNA binding"/>
    <property type="evidence" value="ECO:0007669"/>
    <property type="project" value="InterPro"/>
</dbReference>
<sequence>MGLTEKQIKTLVLLASGLNVREISERTRVSIPIVRNTTKEILTKLGVHTAAGAVGIGFVMGIISDMDVLTDVAVGED</sequence>
<dbReference type="InterPro" id="IPR016032">
    <property type="entry name" value="Sig_transdc_resp-reg_C-effctor"/>
</dbReference>
<organism evidence="3">
    <name type="scientific">uncultured Caudovirales phage</name>
    <dbReference type="NCBI Taxonomy" id="2100421"/>
    <lineage>
        <taxon>Viruses</taxon>
        <taxon>Duplodnaviria</taxon>
        <taxon>Heunggongvirae</taxon>
        <taxon>Uroviricota</taxon>
        <taxon>Caudoviricetes</taxon>
        <taxon>Peduoviridae</taxon>
        <taxon>Maltschvirus</taxon>
        <taxon>Maltschvirus maltsch</taxon>
    </lineage>
</organism>
<feature type="domain" description="HTH luxR-type" evidence="2">
    <location>
        <begin position="2"/>
        <end position="57"/>
    </location>
</feature>
<protein>
    <submittedName>
        <fullName evidence="3">Transcription regulator LuxR, C-terminal</fullName>
    </submittedName>
</protein>
<gene>
    <name evidence="3" type="ORF">UFOVP1244_64</name>
</gene>
<dbReference type="SUPFAM" id="SSF46894">
    <property type="entry name" value="C-terminal effector domain of the bipartite response regulators"/>
    <property type="match status" value="1"/>
</dbReference>
<dbReference type="Pfam" id="PF00196">
    <property type="entry name" value="GerE"/>
    <property type="match status" value="1"/>
</dbReference>
<evidence type="ECO:0000256" key="1">
    <source>
        <dbReference type="SAM" id="Phobius"/>
    </source>
</evidence>
<feature type="transmembrane region" description="Helical" evidence="1">
    <location>
        <begin position="45"/>
        <end position="63"/>
    </location>
</feature>
<dbReference type="GO" id="GO:0006355">
    <property type="term" value="P:regulation of DNA-templated transcription"/>
    <property type="evidence" value="ECO:0007669"/>
    <property type="project" value="InterPro"/>
</dbReference>
<keyword evidence="1" id="KW-0472">Membrane</keyword>
<dbReference type="EMBL" id="LR797181">
    <property type="protein sequence ID" value="CAB4192688.1"/>
    <property type="molecule type" value="Genomic_DNA"/>
</dbReference>
<dbReference type="InterPro" id="IPR036388">
    <property type="entry name" value="WH-like_DNA-bd_sf"/>
</dbReference>
<name>A0A6J5RGA1_9CAUD</name>
<keyword evidence="1" id="KW-1133">Transmembrane helix</keyword>
<keyword evidence="1" id="KW-0812">Transmembrane</keyword>
<accession>A0A6J5RGA1</accession>
<evidence type="ECO:0000259" key="2">
    <source>
        <dbReference type="SMART" id="SM00421"/>
    </source>
</evidence>
<dbReference type="InterPro" id="IPR000792">
    <property type="entry name" value="Tscrpt_reg_LuxR_C"/>
</dbReference>